<feature type="domain" description="2TM" evidence="2">
    <location>
        <begin position="15"/>
        <end position="91"/>
    </location>
</feature>
<dbReference type="RefSeq" id="WP_394336453.1">
    <property type="nucleotide sequence ID" value="NZ_QRDQ01000009.1"/>
</dbReference>
<evidence type="ECO:0000259" key="2">
    <source>
        <dbReference type="Pfam" id="PF13239"/>
    </source>
</evidence>
<evidence type="ECO:0000256" key="1">
    <source>
        <dbReference type="SAM" id="Phobius"/>
    </source>
</evidence>
<keyword evidence="1" id="KW-1133">Transmembrane helix</keyword>
<name>A0A3D9FT62_9FLAO</name>
<reference evidence="3 4" key="1">
    <citation type="submission" date="2018-07" db="EMBL/GenBank/DDBJ databases">
        <title>Genomic Encyclopedia of Archaeal and Bacterial Type Strains, Phase II (KMG-II): from individual species to whole genera.</title>
        <authorList>
            <person name="Goeker M."/>
        </authorList>
    </citation>
    <scope>NUCLEOTIDE SEQUENCE [LARGE SCALE GENOMIC DNA]</scope>
    <source>
        <strain evidence="3 4">DSM 25795</strain>
    </source>
</reference>
<keyword evidence="1" id="KW-0812">Transmembrane</keyword>
<protein>
    <submittedName>
        <fullName evidence="3">2TM domain-containing protein</fullName>
    </submittedName>
</protein>
<dbReference type="EMBL" id="QRDQ01000009">
    <property type="protein sequence ID" value="RED23765.1"/>
    <property type="molecule type" value="Genomic_DNA"/>
</dbReference>
<organism evidence="3 4">
    <name type="scientific">Flavobacterium cutihirudinis</name>
    <dbReference type="NCBI Taxonomy" id="1265740"/>
    <lineage>
        <taxon>Bacteria</taxon>
        <taxon>Pseudomonadati</taxon>
        <taxon>Bacteroidota</taxon>
        <taxon>Flavobacteriia</taxon>
        <taxon>Flavobacteriales</taxon>
        <taxon>Flavobacteriaceae</taxon>
        <taxon>Flavobacterium</taxon>
    </lineage>
</organism>
<keyword evidence="4" id="KW-1185">Reference proteome</keyword>
<sequence>MLEKDFTEADRYYDAQKKVKEIKAFYEHLTVYVLTNPIVIVVNFMTSPEYLWCLWSVMGWGVAIILHGLKVFSLPPFFNKKWEERKIREILEKENKQRLESNHGNKFE</sequence>
<feature type="transmembrane region" description="Helical" evidence="1">
    <location>
        <begin position="25"/>
        <end position="45"/>
    </location>
</feature>
<proteinExistence type="predicted"/>
<dbReference type="Proteomes" id="UP000257004">
    <property type="component" value="Unassembled WGS sequence"/>
</dbReference>
<dbReference type="InterPro" id="IPR025698">
    <property type="entry name" value="2TM_dom"/>
</dbReference>
<dbReference type="AlphaFoldDB" id="A0A3D9FT62"/>
<evidence type="ECO:0000313" key="3">
    <source>
        <dbReference type="EMBL" id="RED23765.1"/>
    </source>
</evidence>
<dbReference type="Pfam" id="PF13239">
    <property type="entry name" value="2TM"/>
    <property type="match status" value="1"/>
</dbReference>
<feature type="transmembrane region" description="Helical" evidence="1">
    <location>
        <begin position="57"/>
        <end position="78"/>
    </location>
</feature>
<evidence type="ECO:0000313" key="4">
    <source>
        <dbReference type="Proteomes" id="UP000257004"/>
    </source>
</evidence>
<accession>A0A3D9FT62</accession>
<keyword evidence="1" id="KW-0472">Membrane</keyword>
<gene>
    <name evidence="3" type="ORF">BD847_2832</name>
</gene>
<comment type="caution">
    <text evidence="3">The sequence shown here is derived from an EMBL/GenBank/DDBJ whole genome shotgun (WGS) entry which is preliminary data.</text>
</comment>